<accession>A0A4U9R6D6</accession>
<protein>
    <submittedName>
        <fullName evidence="1">Uncharacterized protein</fullName>
    </submittedName>
</protein>
<proteinExistence type="predicted"/>
<gene>
    <name evidence="1" type="ORF">NCTC503_01022</name>
</gene>
<reference evidence="1 2" key="1">
    <citation type="submission" date="2019-05" db="EMBL/GenBank/DDBJ databases">
        <authorList>
            <consortium name="Pathogen Informatics"/>
        </authorList>
    </citation>
    <scope>NUCLEOTIDE SEQUENCE [LARGE SCALE GENOMIC DNA]</scope>
    <source>
        <strain evidence="1 2">NCTC503</strain>
    </source>
</reference>
<dbReference type="AlphaFoldDB" id="A0A4U9R6D6"/>
<sequence>MAIYIGGDTETLEYSTLFKEANEPHPVKIWRSCAKELIPPSKTGKPNDGWDDYYDKDQGVIDKISKLDNDYYEYNSSSHDGVRESGRYAQIMLEVDLTQYCQDRFNGNNNLLRENFKSATITTYAMGSGVVDAVKYGCEVYVYGWDKWNGDNKNHTNEIKEITFGVDRFQYIQTNNKIYILIKSLHPSDTNITSTLSLDYFNIKLEFKRDPDKVESIDIELTDKWAIQGEFYPSFESGQTSDKVRGIFDIRNTNNVNRFYFELSRDGTKLTLAAMLNYKGIGNAVFDVNFKKWQNIRFVLQRNKKEFTVCILINGELKTQKFTTKDDAITGNLKFDIGSVLGGTFYSNSFIDNFKLYSNQTFSESEMEEILRESKNLIPKFNEKDENGKPLWSINPNTTVSEDGNSIVVNTTIPWANNYIMLPIFPNNKYKLTSVKSENAYFDVDFYYNNIIALDNSSKNENIIEFITPRNCNLVRINCGNREQGTFTFSDLELKLVQ</sequence>
<evidence type="ECO:0000313" key="2">
    <source>
        <dbReference type="Proteomes" id="UP000308489"/>
    </source>
</evidence>
<dbReference type="EMBL" id="LR590481">
    <property type="protein sequence ID" value="VTQ87054.1"/>
    <property type="molecule type" value="Genomic_DNA"/>
</dbReference>
<name>A0A4U9R6D6_HATHI</name>
<dbReference type="Proteomes" id="UP000308489">
    <property type="component" value="Chromosome 1"/>
</dbReference>
<dbReference type="RefSeq" id="WP_138209722.1">
    <property type="nucleotide sequence ID" value="NZ_CBCRUQ010000004.1"/>
</dbReference>
<organism evidence="1 2">
    <name type="scientific">Hathewaya histolytica</name>
    <name type="common">Clostridium histolyticum</name>
    <dbReference type="NCBI Taxonomy" id="1498"/>
    <lineage>
        <taxon>Bacteria</taxon>
        <taxon>Bacillati</taxon>
        <taxon>Bacillota</taxon>
        <taxon>Clostridia</taxon>
        <taxon>Eubacteriales</taxon>
        <taxon>Clostridiaceae</taxon>
        <taxon>Hathewaya</taxon>
    </lineage>
</organism>
<keyword evidence="2" id="KW-1185">Reference proteome</keyword>
<dbReference type="InterPro" id="IPR013320">
    <property type="entry name" value="ConA-like_dom_sf"/>
</dbReference>
<dbReference type="KEGG" id="hhw:NCTC503_01022"/>
<dbReference type="SUPFAM" id="SSF49899">
    <property type="entry name" value="Concanavalin A-like lectins/glucanases"/>
    <property type="match status" value="1"/>
</dbReference>
<dbReference type="Gene3D" id="2.60.120.200">
    <property type="match status" value="1"/>
</dbReference>
<evidence type="ECO:0000313" key="1">
    <source>
        <dbReference type="EMBL" id="VTQ87054.1"/>
    </source>
</evidence>